<evidence type="ECO:0000256" key="1">
    <source>
        <dbReference type="SAM" id="MobiDB-lite"/>
    </source>
</evidence>
<feature type="region of interest" description="Disordered" evidence="1">
    <location>
        <begin position="543"/>
        <end position="568"/>
    </location>
</feature>
<gene>
    <name evidence="2" type="ORF">LtaPh_1910900</name>
</gene>
<feature type="compositionally biased region" description="Polar residues" evidence="1">
    <location>
        <begin position="791"/>
        <end position="821"/>
    </location>
</feature>
<dbReference type="Proteomes" id="UP000419144">
    <property type="component" value="Unassembled WGS sequence"/>
</dbReference>
<organism evidence="2 3">
    <name type="scientific">Leishmania tarentolae</name>
    <name type="common">Sauroleishmania tarentolae</name>
    <dbReference type="NCBI Taxonomy" id="5689"/>
    <lineage>
        <taxon>Eukaryota</taxon>
        <taxon>Discoba</taxon>
        <taxon>Euglenozoa</taxon>
        <taxon>Kinetoplastea</taxon>
        <taxon>Metakinetoplastina</taxon>
        <taxon>Trypanosomatida</taxon>
        <taxon>Trypanosomatidae</taxon>
        <taxon>Leishmaniinae</taxon>
        <taxon>Leishmania</taxon>
        <taxon>lizard Leishmania</taxon>
    </lineage>
</organism>
<name>A0A640KE85_LEITA</name>
<feature type="compositionally biased region" description="Polar residues" evidence="1">
    <location>
        <begin position="613"/>
        <end position="627"/>
    </location>
</feature>
<feature type="region of interest" description="Disordered" evidence="1">
    <location>
        <begin position="613"/>
        <end position="653"/>
    </location>
</feature>
<feature type="region of interest" description="Disordered" evidence="1">
    <location>
        <begin position="120"/>
        <end position="260"/>
    </location>
</feature>
<dbReference type="AlphaFoldDB" id="A0A640KE85"/>
<feature type="region of interest" description="Disordered" evidence="1">
    <location>
        <begin position="29"/>
        <end position="60"/>
    </location>
</feature>
<feature type="compositionally biased region" description="Low complexity" evidence="1">
    <location>
        <begin position="160"/>
        <end position="169"/>
    </location>
</feature>
<dbReference type="EMBL" id="BLBS01000024">
    <property type="protein sequence ID" value="GET88006.1"/>
    <property type="molecule type" value="Genomic_DNA"/>
</dbReference>
<protein>
    <submittedName>
        <fullName evidence="2">Uncharacterized protein</fullName>
    </submittedName>
</protein>
<feature type="region of interest" description="Disordered" evidence="1">
    <location>
        <begin position="921"/>
        <end position="959"/>
    </location>
</feature>
<keyword evidence="3" id="KW-1185">Reference proteome</keyword>
<feature type="compositionally biased region" description="Low complexity" evidence="1">
    <location>
        <begin position="923"/>
        <end position="937"/>
    </location>
</feature>
<evidence type="ECO:0000313" key="2">
    <source>
        <dbReference type="EMBL" id="GET88006.1"/>
    </source>
</evidence>
<dbReference type="VEuPathDB" id="TriTrypDB:LtaPh_1910900"/>
<proteinExistence type="predicted"/>
<sequence>MSYTTSHPFNFPSTSPCTLPLAHFSGGASVRAVASTAPPEPSSMQSRSPPAGPSPSPQQLQNRRQIVPLMGMSASGSDAVVPQPSTGTPKTAPRKASYTANLEAQVRVLEQEVHLLRTGLEQNEKLRHASATAAPPPRRSSSTKRVHFGPSSVVVLPQPARSTSASSSAGTEVEGRPRLAFGQRVNETRSRISAHGPPPTNPSQSHRMASRSRPIRTSVRSGSVPSSSPAPDIPTTSVNLSPAPASLRGGNKSGIPLQGTAEGGTLVAADTQPPAASLAGPSSTTPAAAATVWASTDPSLLWPRAAAAAIDTFPGASDLSRYPFRSMTTSSPAAAPTPVILEAPVADSAQVVSAAASPILVAMSSDGPPLTSLTQPATPATGPATEVTVSPAAVPATSPAAPPPASDTALTVAHPLSHATALRPSVSATAAPTGTSILPAASSSAAGPATVAQLETEVLSLRDTLAQREALLHRVLLELHDRDSHVEARSQSLPASGEAPQQSRQAMRLLAEELFAVQTQLSHARISHQLVLSELHACRSKAYQASPPQQAAAPEKTPSGTSPFSSGPLQEQLDVALKKLKAWEDWYAASAIDAEVEGAAVTAGNSNVISSAKVESSSLQQPPSKAGNTEKLTRAATPTNGPHKRKGDSVKEKSTHKTAAPCWCPHCGFALSATPSGLSKSGSGVVPLGFGLPGLAPAPVTSNWPAYYTSLSNPSVPETPGPPAAAPSAPYVSAYALDSAMLHHLTSQCAGNGIGDHGSAEVPSGAANKVSGGAATPPPPPPETASSPSALTQANEVQGKSRSAHVSENAQTATTYQNSGTGACGASPMWAVPLSGASIAGMGAVNGGARERTMKTAFMGGRGSSDPYLSPYCDRLDHAQQQAYRAQRYVTQLAREAAVRELAEAERQVVEQRLSFWRHHHPSSPGLSVVSPGTSSLAPCTSTPDGPHSADVGKQEVVE</sequence>
<feature type="region of interest" description="Disordered" evidence="1">
    <location>
        <begin position="74"/>
        <end position="96"/>
    </location>
</feature>
<reference evidence="2" key="1">
    <citation type="submission" date="2019-11" db="EMBL/GenBank/DDBJ databases">
        <title>Leishmania tarentolae CDS.</title>
        <authorList>
            <person name="Goto Y."/>
            <person name="Yamagishi J."/>
        </authorList>
    </citation>
    <scope>NUCLEOTIDE SEQUENCE [LARGE SCALE GENOMIC DNA]</scope>
    <source>
        <strain evidence="2">Parrot Tar II</strain>
    </source>
</reference>
<feature type="compositionally biased region" description="Low complexity" evidence="1">
    <location>
        <begin position="218"/>
        <end position="229"/>
    </location>
</feature>
<accession>A0A640KE85</accession>
<evidence type="ECO:0000313" key="3">
    <source>
        <dbReference type="Proteomes" id="UP000419144"/>
    </source>
</evidence>
<comment type="caution">
    <text evidence="2">The sequence shown here is derived from an EMBL/GenBank/DDBJ whole genome shotgun (WGS) entry which is preliminary data.</text>
</comment>
<dbReference type="OrthoDB" id="267724at2759"/>
<feature type="region of interest" description="Disordered" evidence="1">
    <location>
        <begin position="756"/>
        <end position="822"/>
    </location>
</feature>